<organism evidence="1 2">
    <name type="scientific">Trifolium subterraneum</name>
    <name type="common">Subterranean clover</name>
    <dbReference type="NCBI Taxonomy" id="3900"/>
    <lineage>
        <taxon>Eukaryota</taxon>
        <taxon>Viridiplantae</taxon>
        <taxon>Streptophyta</taxon>
        <taxon>Embryophyta</taxon>
        <taxon>Tracheophyta</taxon>
        <taxon>Spermatophyta</taxon>
        <taxon>Magnoliopsida</taxon>
        <taxon>eudicotyledons</taxon>
        <taxon>Gunneridae</taxon>
        <taxon>Pentapetalae</taxon>
        <taxon>rosids</taxon>
        <taxon>fabids</taxon>
        <taxon>Fabales</taxon>
        <taxon>Fabaceae</taxon>
        <taxon>Papilionoideae</taxon>
        <taxon>50 kb inversion clade</taxon>
        <taxon>NPAAA clade</taxon>
        <taxon>Hologalegina</taxon>
        <taxon>IRL clade</taxon>
        <taxon>Trifolieae</taxon>
        <taxon>Trifolium</taxon>
    </lineage>
</organism>
<protein>
    <submittedName>
        <fullName evidence="1">Uncharacterized protein</fullName>
    </submittedName>
</protein>
<dbReference type="Proteomes" id="UP000242715">
    <property type="component" value="Unassembled WGS sequence"/>
</dbReference>
<evidence type="ECO:0000313" key="1">
    <source>
        <dbReference type="EMBL" id="GAU36190.1"/>
    </source>
</evidence>
<name>A0A2Z6NIF5_TRISU</name>
<keyword evidence="2" id="KW-1185">Reference proteome</keyword>
<dbReference type="AlphaFoldDB" id="A0A2Z6NIF5"/>
<sequence>MMGLKIKVTRTSCNPTREFIDNNAVRYHGLSMKSIFSVSLDFVSQARMRNSMFRLNLNPFLDEKKVLPMSVNENLDVESQEFNMILGPHCKFSPLAPNTLSSELSQTKPPWGGLLSMGCTVASSREEFAFCSHIHQPKRCNDIVVPSSLLATSILKLNLNLRNRPPEKPPYDDYRIEDQQG</sequence>
<accession>A0A2Z6NIF5</accession>
<evidence type="ECO:0000313" key="2">
    <source>
        <dbReference type="Proteomes" id="UP000242715"/>
    </source>
</evidence>
<dbReference type="EMBL" id="DF973621">
    <property type="protein sequence ID" value="GAU36190.1"/>
    <property type="molecule type" value="Genomic_DNA"/>
</dbReference>
<proteinExistence type="predicted"/>
<reference evidence="2" key="1">
    <citation type="journal article" date="2017" name="Front. Plant Sci.">
        <title>Climate Clever Clovers: New Paradigm to Reduce the Environmental Footprint of Ruminants by Breeding Low Methanogenic Forages Utilizing Haplotype Variation.</title>
        <authorList>
            <person name="Kaur P."/>
            <person name="Appels R."/>
            <person name="Bayer P.E."/>
            <person name="Keeble-Gagnere G."/>
            <person name="Wang J."/>
            <person name="Hirakawa H."/>
            <person name="Shirasawa K."/>
            <person name="Vercoe P."/>
            <person name="Stefanova K."/>
            <person name="Durmic Z."/>
            <person name="Nichols P."/>
            <person name="Revell C."/>
            <person name="Isobe S.N."/>
            <person name="Edwards D."/>
            <person name="Erskine W."/>
        </authorList>
    </citation>
    <scope>NUCLEOTIDE SEQUENCE [LARGE SCALE GENOMIC DNA]</scope>
    <source>
        <strain evidence="2">cv. Daliak</strain>
    </source>
</reference>
<gene>
    <name evidence="1" type="ORF">TSUD_274680</name>
</gene>